<evidence type="ECO:0000313" key="3">
    <source>
        <dbReference type="RefSeq" id="XP_006817812.1"/>
    </source>
</evidence>
<dbReference type="GeneID" id="102805388"/>
<evidence type="ECO:0000256" key="1">
    <source>
        <dbReference type="SAM" id="MobiDB-lite"/>
    </source>
</evidence>
<feature type="compositionally biased region" description="Basic and acidic residues" evidence="1">
    <location>
        <begin position="32"/>
        <end position="44"/>
    </location>
</feature>
<feature type="compositionally biased region" description="Basic and acidic residues" evidence="1">
    <location>
        <begin position="129"/>
        <end position="142"/>
    </location>
</feature>
<dbReference type="Proteomes" id="UP000694865">
    <property type="component" value="Unplaced"/>
</dbReference>
<name>A0ABM0MCS1_SACKO</name>
<proteinExistence type="predicted"/>
<feature type="region of interest" description="Disordered" evidence="1">
    <location>
        <begin position="81"/>
        <end position="149"/>
    </location>
</feature>
<feature type="region of interest" description="Disordered" evidence="1">
    <location>
        <begin position="1"/>
        <end position="65"/>
    </location>
</feature>
<feature type="compositionally biased region" description="Low complexity" evidence="1">
    <location>
        <begin position="1"/>
        <end position="12"/>
    </location>
</feature>
<feature type="compositionally biased region" description="Pro residues" evidence="1">
    <location>
        <begin position="93"/>
        <end position="102"/>
    </location>
</feature>
<organism evidence="2 3">
    <name type="scientific">Saccoglossus kowalevskii</name>
    <name type="common">Acorn worm</name>
    <dbReference type="NCBI Taxonomy" id="10224"/>
    <lineage>
        <taxon>Eukaryota</taxon>
        <taxon>Metazoa</taxon>
        <taxon>Hemichordata</taxon>
        <taxon>Enteropneusta</taxon>
        <taxon>Harrimaniidae</taxon>
        <taxon>Saccoglossus</taxon>
    </lineage>
</organism>
<accession>A0ABM0MCS1</accession>
<evidence type="ECO:0000313" key="2">
    <source>
        <dbReference type="Proteomes" id="UP000694865"/>
    </source>
</evidence>
<sequence length="377" mass="41129">MESYKSSSSSEEVSGKPLVGDDDVKRPKRPPLPKEYEGDPDLEKGSVNLLGDSDLDDEGPDILPLPRQYIGRLRGEHDIVPLYDDTDSVLSDEPPPPIPPKPTDSEKSPPPRPESPADSDLSLPSKASSDSKRRPLSVHDGDTVDGWKPSPKESIFSIFCDEEPVELQAIPPPLVHEEPETEAETSFITPGIQDSVQRTWAPIQDATLKVGMKEKSSTGEVYEKKVYPSGRHAIGPDHHFRQFSSVAHFVEMDDLAIATVDKLQFVIQCTFQYFLRRKGDAFPIVVGSSRANSLLVPGIKCGANLLEMIVETPVVLPDIPDLLSQLDGALPTSPASVPLTCMEALSRLAQTKGLSKRTANVLAMANRDSTNSAYNSK</sequence>
<gene>
    <name evidence="3" type="primary">LOC102805388</name>
</gene>
<protein>
    <submittedName>
        <fullName evidence="3">Uncharacterized protein LOC102805388</fullName>
    </submittedName>
</protein>
<dbReference type="RefSeq" id="XP_006817812.1">
    <property type="nucleotide sequence ID" value="XM_006817749.1"/>
</dbReference>
<reference evidence="3" key="1">
    <citation type="submission" date="2025-08" db="UniProtKB">
        <authorList>
            <consortium name="RefSeq"/>
        </authorList>
    </citation>
    <scope>IDENTIFICATION</scope>
    <source>
        <tissue evidence="3">Testes</tissue>
    </source>
</reference>
<keyword evidence="2" id="KW-1185">Reference proteome</keyword>